<proteinExistence type="predicted"/>
<sequence length="331" mass="35910">MPPRPHKEPLLPIHPEETAVAGWTFNRQAKGQAKNKQPAEQRRTAADGPDRARSPEPFTMDDMLAGANSSRLVSSQQAQLSRVVELEIIPRLMLLHRLPHMPCAPLPQVQITAEQVQALTELAADGTPEATIAFVRQVLDDGATQEQVFLDLLAASARLMGEWWEQDVYSFSQVTIGLWRLQRVLHEFSEPLRASVRRDGDSRRVLLAAVPGSQHTFGIALVAEFFSRAGWEVACEPRLGWAELAALARRDWFDVVGLSVSASDSVAEVASGILDIRRASGNPGLFVMVGGPMAGVMPDLARRCGADAMAGDAPSAVDAANASLRRSVKTA</sequence>
<organism evidence="3 4">
    <name type="scientific">Roseateles puraquae</name>
    <dbReference type="NCBI Taxonomy" id="431059"/>
    <lineage>
        <taxon>Bacteria</taxon>
        <taxon>Pseudomonadati</taxon>
        <taxon>Pseudomonadota</taxon>
        <taxon>Betaproteobacteria</taxon>
        <taxon>Burkholderiales</taxon>
        <taxon>Sphaerotilaceae</taxon>
        <taxon>Roseateles</taxon>
    </lineage>
</organism>
<dbReference type="CDD" id="cd02065">
    <property type="entry name" value="B12-binding_like"/>
    <property type="match status" value="1"/>
</dbReference>
<feature type="region of interest" description="Disordered" evidence="1">
    <location>
        <begin position="25"/>
        <end position="63"/>
    </location>
</feature>
<dbReference type="Gene3D" id="3.40.50.280">
    <property type="entry name" value="Cobalamin-binding domain"/>
    <property type="match status" value="1"/>
</dbReference>
<accession>A0A254NBD0</accession>
<feature type="compositionally biased region" description="Basic and acidic residues" evidence="1">
    <location>
        <begin position="37"/>
        <end position="54"/>
    </location>
</feature>
<dbReference type="InterPro" id="IPR036724">
    <property type="entry name" value="Cobalamin-bd_sf"/>
</dbReference>
<dbReference type="GO" id="GO:0046872">
    <property type="term" value="F:metal ion binding"/>
    <property type="evidence" value="ECO:0007669"/>
    <property type="project" value="InterPro"/>
</dbReference>
<dbReference type="SUPFAM" id="SSF52242">
    <property type="entry name" value="Cobalamin (vitamin B12)-binding domain"/>
    <property type="match status" value="1"/>
</dbReference>
<protein>
    <recommendedName>
        <fullName evidence="2">B12-binding domain-containing protein</fullName>
    </recommendedName>
</protein>
<comment type="caution">
    <text evidence="3">The sequence shown here is derived from an EMBL/GenBank/DDBJ whole genome shotgun (WGS) entry which is preliminary data.</text>
</comment>
<evidence type="ECO:0000313" key="3">
    <source>
        <dbReference type="EMBL" id="OWR02718.1"/>
    </source>
</evidence>
<dbReference type="Proteomes" id="UP000197446">
    <property type="component" value="Unassembled WGS sequence"/>
</dbReference>
<evidence type="ECO:0000313" key="4">
    <source>
        <dbReference type="Proteomes" id="UP000197446"/>
    </source>
</evidence>
<reference evidence="3 4" key="1">
    <citation type="journal article" date="2007" name="Int. J. Syst. Evol. Microbiol.">
        <title>Description of Pelomonas aquatica sp. nov. and Pelomonas puraquae sp. nov., isolated from industrial and haemodialysis water.</title>
        <authorList>
            <person name="Gomila M."/>
            <person name="Bowien B."/>
            <person name="Falsen E."/>
            <person name="Moore E.R."/>
            <person name="Lalucat J."/>
        </authorList>
    </citation>
    <scope>NUCLEOTIDE SEQUENCE [LARGE SCALE GENOMIC DNA]</scope>
    <source>
        <strain evidence="3 4">CCUG 52769</strain>
    </source>
</reference>
<dbReference type="AlphaFoldDB" id="A0A254NBD0"/>
<dbReference type="PROSITE" id="PS51332">
    <property type="entry name" value="B12_BINDING"/>
    <property type="match status" value="1"/>
</dbReference>
<dbReference type="InterPro" id="IPR006158">
    <property type="entry name" value="Cobalamin-bd"/>
</dbReference>
<dbReference type="EMBL" id="NISI01000007">
    <property type="protein sequence ID" value="OWR02718.1"/>
    <property type="molecule type" value="Genomic_DNA"/>
</dbReference>
<evidence type="ECO:0000259" key="2">
    <source>
        <dbReference type="PROSITE" id="PS51332"/>
    </source>
</evidence>
<evidence type="ECO:0000256" key="1">
    <source>
        <dbReference type="SAM" id="MobiDB-lite"/>
    </source>
</evidence>
<dbReference type="GO" id="GO:0031419">
    <property type="term" value="F:cobalamin binding"/>
    <property type="evidence" value="ECO:0007669"/>
    <property type="project" value="InterPro"/>
</dbReference>
<gene>
    <name evidence="3" type="ORF">CDO81_17980</name>
</gene>
<keyword evidence="4" id="KW-1185">Reference proteome</keyword>
<dbReference type="Pfam" id="PF02310">
    <property type="entry name" value="B12-binding"/>
    <property type="match status" value="1"/>
</dbReference>
<feature type="domain" description="B12-binding" evidence="2">
    <location>
        <begin position="202"/>
        <end position="331"/>
    </location>
</feature>
<name>A0A254NBD0_9BURK</name>